<keyword evidence="3" id="KW-1185">Reference proteome</keyword>
<evidence type="ECO:0000259" key="1">
    <source>
        <dbReference type="Pfam" id="PF12697"/>
    </source>
</evidence>
<organism evidence="2 3">
    <name type="scientific">Dickeya lacustris</name>
    <dbReference type="NCBI Taxonomy" id="2259638"/>
    <lineage>
        <taxon>Bacteria</taxon>
        <taxon>Pseudomonadati</taxon>
        <taxon>Pseudomonadota</taxon>
        <taxon>Gammaproteobacteria</taxon>
        <taxon>Enterobacterales</taxon>
        <taxon>Pectobacteriaceae</taxon>
        <taxon>Dickeya</taxon>
    </lineage>
</organism>
<dbReference type="SUPFAM" id="SSF53474">
    <property type="entry name" value="alpha/beta-Hydrolases"/>
    <property type="match status" value="1"/>
</dbReference>
<dbReference type="Proteomes" id="UP001219630">
    <property type="component" value="Chromosome"/>
</dbReference>
<gene>
    <name evidence="2" type="ORF">O1Q98_07355</name>
</gene>
<dbReference type="EMBL" id="CP114280">
    <property type="protein sequence ID" value="WFN57580.1"/>
    <property type="molecule type" value="Genomic_DNA"/>
</dbReference>
<accession>A0ABY8GCJ0</accession>
<evidence type="ECO:0000313" key="2">
    <source>
        <dbReference type="EMBL" id="WFN57580.1"/>
    </source>
</evidence>
<evidence type="ECO:0000313" key="3">
    <source>
        <dbReference type="Proteomes" id="UP001219630"/>
    </source>
</evidence>
<dbReference type="InterPro" id="IPR029058">
    <property type="entry name" value="AB_hydrolase_fold"/>
</dbReference>
<dbReference type="Pfam" id="PF12697">
    <property type="entry name" value="Abhydrolase_6"/>
    <property type="match status" value="1"/>
</dbReference>
<dbReference type="InterPro" id="IPR052897">
    <property type="entry name" value="Sec-Metab_Biosynth_Hydrolase"/>
</dbReference>
<dbReference type="PANTHER" id="PTHR37017">
    <property type="entry name" value="AB HYDROLASE-1 DOMAIN-CONTAINING PROTEIN-RELATED"/>
    <property type="match status" value="1"/>
</dbReference>
<proteinExistence type="predicted"/>
<dbReference type="GO" id="GO:0016787">
    <property type="term" value="F:hydrolase activity"/>
    <property type="evidence" value="ECO:0007669"/>
    <property type="project" value="UniProtKB-KW"/>
</dbReference>
<dbReference type="Gene3D" id="3.40.50.1820">
    <property type="entry name" value="alpha/beta hydrolase"/>
    <property type="match status" value="1"/>
</dbReference>
<reference evidence="2 3" key="1">
    <citation type="submission" date="2022-12" db="EMBL/GenBank/DDBJ databases">
        <title>Complete genome sequencing of Dickeya lacustris type strain LMG30899.</title>
        <authorList>
            <person name="Dobhal S."/>
            <person name="Arizala D."/>
            <person name="Arif M."/>
        </authorList>
    </citation>
    <scope>NUCLEOTIDE SEQUENCE [LARGE SCALE GENOMIC DNA]</scope>
    <source>
        <strain evidence="2 3">LMG30899</strain>
    </source>
</reference>
<dbReference type="PANTHER" id="PTHR37017:SF11">
    <property type="entry name" value="ESTERASE_LIPASE_THIOESTERASE DOMAIN-CONTAINING PROTEIN"/>
    <property type="match status" value="1"/>
</dbReference>
<sequence length="241" mass="25691">MAAGLLGAQGQVEAEVVKNIVLVHGAFADGSSFAAVTRRLQAKGYHVTAVQNPLTSLDDDVAATERVLARQHGRVLLVGHSWGGAVVTQAANHPNVAAMVYLSALVPDSGESVSTLLKRLGAPMHGLTPDSHGFVWLDDVQQYRTMMAADVAPQTVRALVAAQQPIALDAFNGTLRHAAWRDKPSWYLMTKKDSALAFSVQEKIAHFTGSRVAQLDSSHMSMVSHPAEVAAFIDNAAKQAH</sequence>
<feature type="domain" description="AB hydrolase-1" evidence="1">
    <location>
        <begin position="20"/>
        <end position="231"/>
    </location>
</feature>
<protein>
    <submittedName>
        <fullName evidence="2">Alpha/beta hydrolase</fullName>
    </submittedName>
</protein>
<name>A0ABY8GCJ0_9GAMM</name>
<dbReference type="InterPro" id="IPR000073">
    <property type="entry name" value="AB_hydrolase_1"/>
</dbReference>
<keyword evidence="2" id="KW-0378">Hydrolase</keyword>